<sequence length="265" mass="28978">MLSASEAWLSAQFEIESYHTSGDPGYGLPQSEYQVHTNATSNFSDVNMFIPAFAQNLDTTECMGDSFNSSCNSTLPSANASPSQEALLSLDQLFTEFTTQTHEGMRVARDTTPGDPTEWAAESTGNSLRFIPQPSSAVQLDPVADTDPSLDPTHAHYTDFCVRFMQTISHERIDLSTFLTSMLMHGYLDEPRLPNLTLPFVAAASAPTTLVNASIAAARKHRSGVEILLPKTISVTLAVNRRIIELGRRAQLVDEELGHPAARYL</sequence>
<proteinExistence type="predicted"/>
<evidence type="ECO:0000313" key="2">
    <source>
        <dbReference type="Proteomes" id="UP001362999"/>
    </source>
</evidence>
<keyword evidence="2" id="KW-1185">Reference proteome</keyword>
<gene>
    <name evidence="1" type="ORF">R3P38DRAFT_2780586</name>
</gene>
<protein>
    <submittedName>
        <fullName evidence="1">Uncharacterized protein</fullName>
    </submittedName>
</protein>
<name>A0AAW0B9D5_9AGAR</name>
<organism evidence="1 2">
    <name type="scientific">Favolaschia claudopus</name>
    <dbReference type="NCBI Taxonomy" id="2862362"/>
    <lineage>
        <taxon>Eukaryota</taxon>
        <taxon>Fungi</taxon>
        <taxon>Dikarya</taxon>
        <taxon>Basidiomycota</taxon>
        <taxon>Agaricomycotina</taxon>
        <taxon>Agaricomycetes</taxon>
        <taxon>Agaricomycetidae</taxon>
        <taxon>Agaricales</taxon>
        <taxon>Marasmiineae</taxon>
        <taxon>Mycenaceae</taxon>
        <taxon>Favolaschia</taxon>
    </lineage>
</organism>
<comment type="caution">
    <text evidence="1">The sequence shown here is derived from an EMBL/GenBank/DDBJ whole genome shotgun (WGS) entry which is preliminary data.</text>
</comment>
<accession>A0AAW0B9D5</accession>
<dbReference type="Proteomes" id="UP001362999">
    <property type="component" value="Unassembled WGS sequence"/>
</dbReference>
<dbReference type="EMBL" id="JAWWNJ010000037">
    <property type="protein sequence ID" value="KAK7022591.1"/>
    <property type="molecule type" value="Genomic_DNA"/>
</dbReference>
<reference evidence="1 2" key="1">
    <citation type="journal article" date="2024" name="J Genomics">
        <title>Draft genome sequencing and assembly of Favolaschia claudopus CIRM-BRFM 2984 isolated from oak limbs.</title>
        <authorList>
            <person name="Navarro D."/>
            <person name="Drula E."/>
            <person name="Chaduli D."/>
            <person name="Cazenave R."/>
            <person name="Ahrendt S."/>
            <person name="Wang J."/>
            <person name="Lipzen A."/>
            <person name="Daum C."/>
            <person name="Barry K."/>
            <person name="Grigoriev I.V."/>
            <person name="Favel A."/>
            <person name="Rosso M.N."/>
            <person name="Martin F."/>
        </authorList>
    </citation>
    <scope>NUCLEOTIDE SEQUENCE [LARGE SCALE GENOMIC DNA]</scope>
    <source>
        <strain evidence="1 2">CIRM-BRFM 2984</strain>
    </source>
</reference>
<dbReference type="AlphaFoldDB" id="A0AAW0B9D5"/>
<evidence type="ECO:0000313" key="1">
    <source>
        <dbReference type="EMBL" id="KAK7022591.1"/>
    </source>
</evidence>